<evidence type="ECO:0000256" key="1">
    <source>
        <dbReference type="SAM" id="Coils"/>
    </source>
</evidence>
<gene>
    <name evidence="2" type="ORF">EAH68_14200</name>
</gene>
<organism evidence="2 3">
    <name type="scientific">Corynebacterium hylobatis</name>
    <dbReference type="NCBI Taxonomy" id="1859290"/>
    <lineage>
        <taxon>Bacteria</taxon>
        <taxon>Bacillati</taxon>
        <taxon>Actinomycetota</taxon>
        <taxon>Actinomycetes</taxon>
        <taxon>Mycobacteriales</taxon>
        <taxon>Corynebacteriaceae</taxon>
        <taxon>Corynebacterium</taxon>
    </lineage>
</organism>
<dbReference type="EMBL" id="RXHJ01000027">
    <property type="protein sequence ID" value="RSZ61249.1"/>
    <property type="molecule type" value="Genomic_DNA"/>
</dbReference>
<keyword evidence="3" id="KW-1185">Reference proteome</keyword>
<proteinExistence type="predicted"/>
<dbReference type="RefSeq" id="WP_126121994.1">
    <property type="nucleotide sequence ID" value="NZ_RXHJ01000027.1"/>
</dbReference>
<evidence type="ECO:0000313" key="2">
    <source>
        <dbReference type="EMBL" id="RSZ61249.1"/>
    </source>
</evidence>
<sequence>MSSFPGPEHSAVVERLIQEKAERRRLAAEDQKLDAEWVDWVAVQESLDAEEVPFIDYREWEHRRDTKWAEEDRNDADRARIFHEDFMDPDSRYTEDPYDELSYEEQMGYHSDQQSLLLHRGARIHKQEDERLERRRNHNSDMRKFYRRLAELEKEMDEVKKNMHNRLLLEGLL</sequence>
<dbReference type="AlphaFoldDB" id="A0A430HUL9"/>
<name>A0A430HUL9_9CORY</name>
<comment type="caution">
    <text evidence="2">The sequence shown here is derived from an EMBL/GenBank/DDBJ whole genome shotgun (WGS) entry which is preliminary data.</text>
</comment>
<feature type="coiled-coil region" evidence="1">
    <location>
        <begin position="135"/>
        <end position="169"/>
    </location>
</feature>
<reference evidence="2 3" key="1">
    <citation type="submission" date="2018-12" db="EMBL/GenBank/DDBJ databases">
        <title>YIM 101343 draft genome.</title>
        <authorList>
            <person name="Chen X."/>
        </authorList>
    </citation>
    <scope>NUCLEOTIDE SEQUENCE [LARGE SCALE GENOMIC DNA]</scope>
    <source>
        <strain evidence="2 3">YIM 101343</strain>
    </source>
</reference>
<accession>A0A430HUL9</accession>
<protein>
    <submittedName>
        <fullName evidence="2">Uncharacterized protein</fullName>
    </submittedName>
</protein>
<dbReference type="Proteomes" id="UP000274907">
    <property type="component" value="Unassembled WGS sequence"/>
</dbReference>
<keyword evidence="1" id="KW-0175">Coiled coil</keyword>
<evidence type="ECO:0000313" key="3">
    <source>
        <dbReference type="Proteomes" id="UP000274907"/>
    </source>
</evidence>